<dbReference type="GeneID" id="918432"/>
<protein>
    <submittedName>
        <fullName evidence="1">Uncharacterized protein</fullName>
    </submittedName>
</protein>
<dbReference type="KEGG" id="vg:918432"/>
<gene>
    <name evidence="1" type="primary">a223aL</name>
</gene>
<reference evidence="1 2" key="1">
    <citation type="journal article" date="1995" name="Virology">
        <title>Analysis of 45 kb of DNA located at the left end of the chlorella virus PBCV-1 genome.</title>
        <authorList>
            <person name="Lu Z."/>
            <person name="Li Y."/>
            <person name="Zhang Y."/>
            <person name="Kutish G.F."/>
            <person name="Rock D.L."/>
            <person name="Van Etten J.L."/>
        </authorList>
    </citation>
    <scope>NUCLEOTIDE SEQUENCE [LARGE SCALE GENOMIC DNA]</scope>
</reference>
<reference evidence="1 2" key="3">
    <citation type="journal article" date="1996" name="Virology">
        <title>Analysis of 94 kb of the chlorella virus PBCV-1 330-kb genome: map positions 88 to 182.</title>
        <authorList>
            <person name="Lu Z."/>
            <person name="Li Y."/>
            <person name="Que Q."/>
            <person name="Kutish G.F."/>
            <person name="Rock D.L."/>
            <person name="Van Etten J.L."/>
        </authorList>
    </citation>
    <scope>NUCLEOTIDE SEQUENCE [LARGE SCALE GENOMIC DNA]</scope>
</reference>
<dbReference type="EMBL" id="JF411744">
    <property type="protein sequence ID" value="AAC96591.2"/>
    <property type="molecule type" value="Genomic_DNA"/>
</dbReference>
<evidence type="ECO:0000313" key="1">
    <source>
        <dbReference type="EMBL" id="AAC96591.2"/>
    </source>
</evidence>
<name>Q84543_PBCV1</name>
<reference evidence="1 2" key="8">
    <citation type="journal article" date="2010" name="J. Virol.">
        <title>Microarray analysis of Paramecium bursaria chlorella virus 1 transcription.</title>
        <authorList>
            <person name="Yanai-Balser G.M."/>
            <person name="Duncan G.A."/>
            <person name="Eudy J.D."/>
            <person name="Wang D."/>
            <person name="Li X."/>
            <person name="Agarkova I.V."/>
            <person name="Dunigan D.D."/>
            <person name="Van Etten J.L."/>
        </authorList>
    </citation>
    <scope>NUCLEOTIDE SEQUENCE [LARGE SCALE GENOMIC DNA]</scope>
</reference>
<reference evidence="1 2" key="4">
    <citation type="journal article" date="1996" name="Virology">
        <title>Analysis of 76 kb of the chlorella virus PBCV-1 330-kb genome: map positions 182 to 258.</title>
        <authorList>
            <person name="Kutish G.F."/>
            <person name="Li Y."/>
            <person name="Lu Z."/>
            <person name="Furuta M."/>
            <person name="Rock D.L."/>
            <person name="Van Etten J.L."/>
        </authorList>
    </citation>
    <scope>NUCLEOTIDE SEQUENCE [LARGE SCALE GENOMIC DNA]</scope>
</reference>
<organismHost>
    <name type="scientific">Chlorella</name>
    <dbReference type="NCBI Taxonomy" id="3071"/>
</organismHost>
<reference evidence="1 2" key="7">
    <citation type="journal article" date="2000" name="Virology">
        <title>Characterization of a beta-1,3-glucanase encoded by chlorella virus PBCV-1.</title>
        <authorList>
            <person name="Sun L."/>
            <person name="Gurnon J.R."/>
            <person name="Adams B.J."/>
            <person name="Graves M.V."/>
            <person name="Van Etten J.L."/>
        </authorList>
    </citation>
    <scope>NUCLEOTIDE SEQUENCE [LARGE SCALE GENOMIC DNA]</scope>
</reference>
<reference evidence="1 2" key="2">
    <citation type="journal article" date="1995" name="Virology">
        <title>Analysis of 43 kb of the Chlorella virus PBCV-1 330-kb genome: map positions 45 to 88.</title>
        <authorList>
            <person name="Li Y."/>
            <person name="Lu Z."/>
            <person name="Burbank D.E."/>
            <person name="Kutish G.F."/>
            <person name="Rock D.L."/>
            <person name="Van Etten J.L."/>
        </authorList>
    </citation>
    <scope>NUCLEOTIDE SEQUENCE [LARGE SCALE GENOMIC DNA]</scope>
</reference>
<keyword evidence="2" id="KW-1185">Reference proteome</keyword>
<evidence type="ECO:0000313" key="2">
    <source>
        <dbReference type="Proteomes" id="UP000000862"/>
    </source>
</evidence>
<reference evidence="1 2" key="5">
    <citation type="journal article" date="1997" name="Virology">
        <title>Analysis of 74 kb of DNA located at the right end of the 330-kb chlorella virus PBCV-1 genome.</title>
        <authorList>
            <person name="Li Y."/>
            <person name="Lu Z."/>
            <person name="Sun L."/>
            <person name="Ropp S."/>
            <person name="Kutish G.F."/>
            <person name="Rock D.L."/>
            <person name="Van Etten J.L."/>
        </authorList>
    </citation>
    <scope>NUCLEOTIDE SEQUENCE [LARGE SCALE GENOMIC DNA]</scope>
</reference>
<accession>Q84543</accession>
<proteinExistence type="predicted"/>
<reference evidence="1 2" key="6">
    <citation type="journal article" date="1999" name="Virology">
        <title>Chlorella virus PBCV-1 encodes a functional homospermidine synthase.</title>
        <authorList>
            <person name="Kaiser A."/>
            <person name="Vollmert M."/>
            <person name="Tholl D."/>
            <person name="Graves M.V."/>
            <person name="Gurnon J.R."/>
            <person name="Xing W."/>
            <person name="Lisec A.D."/>
            <person name="Nickerson K.W."/>
            <person name="Van Etten J.L."/>
        </authorList>
    </citation>
    <scope>NUCLEOTIDE SEQUENCE [LARGE SCALE GENOMIC DNA]</scope>
</reference>
<sequence length="92" mass="10020">MINLNIEFAVILFPFGTRTLRHRVNEITADFPHWNSCLAASSKDKGPSPNAIALPAYTPFFPREANMIVVFMSSSNSGPSPPISLSADVRTA</sequence>
<organism evidence="1 2">
    <name type="scientific">Paramecium bursaria Chlorella virus 1</name>
    <name type="common">PBCV-1</name>
    <dbReference type="NCBI Taxonomy" id="10506"/>
    <lineage>
        <taxon>Viruses</taxon>
        <taxon>Varidnaviria</taxon>
        <taxon>Bamfordvirae</taxon>
        <taxon>Nucleocytoviricota</taxon>
        <taxon>Megaviricetes</taxon>
        <taxon>Algavirales</taxon>
        <taxon>Phycodnaviridae</taxon>
        <taxon>Chlorovirus</taxon>
        <taxon>Chlorovirus vanettense</taxon>
    </lineage>
</organism>
<dbReference type="RefSeq" id="NP_048570.2">
    <property type="nucleotide sequence ID" value="NC_000852.5"/>
</dbReference>
<dbReference type="OrthoDB" id="39562at10239"/>
<dbReference type="Proteomes" id="UP000000862">
    <property type="component" value="Segment"/>
</dbReference>